<sequence>MPQEERPAISTPAEQRRRRGGRLFVLAVFLLVVFSGLAATVLFVNEGRNYKRLVRQFGLQTYLLPPPPAPAVRIGRQRRLAASSKQLPRLVRPLAHDTSRLIPPVTTSTEERCQALAGIGGEPPNFLAGANVWECTFFLPLGPGEDPASLFIQAKGVGEDDLRTFRIKLSFTDERHDGALLQTALTTLDGYGLSLTPQSRSYLEARLSARTAFKSDLENYRATFVPEMMDQRRFNLLLVAHPVTMACPVPTPEPGRASQRAIVSTRIGCLTLPMGQVFSPQG</sequence>
<reference evidence="2 3" key="1">
    <citation type="submission" date="2020-08" db="EMBL/GenBank/DDBJ databases">
        <title>The Agave Microbiome: Exploring the role of microbial communities in plant adaptations to desert environments.</title>
        <authorList>
            <person name="Partida-Martinez L.P."/>
        </authorList>
    </citation>
    <scope>NUCLEOTIDE SEQUENCE [LARGE SCALE GENOMIC DNA]</scope>
    <source>
        <strain evidence="2 3">AS3.12</strain>
    </source>
</reference>
<evidence type="ECO:0000313" key="3">
    <source>
        <dbReference type="Proteomes" id="UP000585437"/>
    </source>
</evidence>
<protein>
    <submittedName>
        <fullName evidence="2">Uncharacterized protein</fullName>
    </submittedName>
</protein>
<evidence type="ECO:0000313" key="2">
    <source>
        <dbReference type="EMBL" id="MBB6509318.1"/>
    </source>
</evidence>
<name>A0A7X0JKP3_9HYPH</name>
<accession>A0A7X0JKP3</accession>
<comment type="caution">
    <text evidence="2">The sequence shown here is derived from an EMBL/GenBank/DDBJ whole genome shotgun (WGS) entry which is preliminary data.</text>
</comment>
<dbReference type="Proteomes" id="UP000585437">
    <property type="component" value="Unassembled WGS sequence"/>
</dbReference>
<keyword evidence="1" id="KW-0472">Membrane</keyword>
<proteinExistence type="predicted"/>
<dbReference type="RefSeq" id="WP_184654917.1">
    <property type="nucleotide sequence ID" value="NZ_JACHBU010000004.1"/>
</dbReference>
<dbReference type="AlphaFoldDB" id="A0A7X0JKP3"/>
<keyword evidence="1" id="KW-1133">Transmembrane helix</keyword>
<dbReference type="EMBL" id="JACHBU010000004">
    <property type="protein sequence ID" value="MBB6509318.1"/>
    <property type="molecule type" value="Genomic_DNA"/>
</dbReference>
<dbReference type="Pfam" id="PF19495">
    <property type="entry name" value="DUF6030"/>
    <property type="match status" value="1"/>
</dbReference>
<dbReference type="InterPro" id="IPR046071">
    <property type="entry name" value="DUF6030"/>
</dbReference>
<organism evidence="2 3">
    <name type="scientific">Rhizobium soli</name>
    <dbReference type="NCBI Taxonomy" id="424798"/>
    <lineage>
        <taxon>Bacteria</taxon>
        <taxon>Pseudomonadati</taxon>
        <taxon>Pseudomonadota</taxon>
        <taxon>Alphaproteobacteria</taxon>
        <taxon>Hyphomicrobiales</taxon>
        <taxon>Rhizobiaceae</taxon>
        <taxon>Rhizobium/Agrobacterium group</taxon>
        <taxon>Rhizobium</taxon>
    </lineage>
</organism>
<gene>
    <name evidence="2" type="ORF">F4695_002675</name>
</gene>
<evidence type="ECO:0000256" key="1">
    <source>
        <dbReference type="SAM" id="Phobius"/>
    </source>
</evidence>
<feature type="transmembrane region" description="Helical" evidence="1">
    <location>
        <begin position="23"/>
        <end position="44"/>
    </location>
</feature>
<keyword evidence="3" id="KW-1185">Reference proteome</keyword>
<keyword evidence="1" id="KW-0812">Transmembrane</keyword>